<dbReference type="GO" id="GO:0004106">
    <property type="term" value="F:chorismate mutase activity"/>
    <property type="evidence" value="ECO:0007669"/>
    <property type="project" value="UniProtKB-EC"/>
</dbReference>
<feature type="binding site" evidence="3">
    <location>
        <position position="18"/>
    </location>
    <ligand>
        <name>substrate</name>
    </ligand>
</feature>
<dbReference type="Proteomes" id="UP000037446">
    <property type="component" value="Unassembled WGS sequence"/>
</dbReference>
<dbReference type="InterPro" id="IPR036979">
    <property type="entry name" value="CM_dom_sf"/>
</dbReference>
<evidence type="ECO:0000259" key="4">
    <source>
        <dbReference type="PROSITE" id="PS51168"/>
    </source>
</evidence>
<keyword evidence="2" id="KW-0413">Isomerase</keyword>
<gene>
    <name evidence="5" type="ORF">J121_133</name>
</gene>
<feature type="binding site" evidence="3">
    <location>
        <position position="94"/>
    </location>
    <ligand>
        <name>substrate</name>
    </ligand>
</feature>
<keyword evidence="5" id="KW-0670">Pyruvate</keyword>
<dbReference type="EMBL" id="JYNE01000025">
    <property type="protein sequence ID" value="KNH01933.1"/>
    <property type="molecule type" value="Genomic_DNA"/>
</dbReference>
<evidence type="ECO:0000256" key="1">
    <source>
        <dbReference type="ARBA" id="ARBA00012404"/>
    </source>
</evidence>
<dbReference type="Pfam" id="PF01817">
    <property type="entry name" value="CM_2"/>
    <property type="match status" value="1"/>
</dbReference>
<dbReference type="SUPFAM" id="SSF48600">
    <property type="entry name" value="Chorismate mutase II"/>
    <property type="match status" value="1"/>
</dbReference>
<dbReference type="SMART" id="SM00830">
    <property type="entry name" value="CM_2"/>
    <property type="match status" value="1"/>
</dbReference>
<dbReference type="PANTHER" id="PTHR38041">
    <property type="entry name" value="CHORISMATE MUTASE"/>
    <property type="match status" value="1"/>
</dbReference>
<organism evidence="5 6">
    <name type="scientific">Qipengyuania citrea LAMA 915</name>
    <dbReference type="NCBI Taxonomy" id="1306953"/>
    <lineage>
        <taxon>Bacteria</taxon>
        <taxon>Pseudomonadati</taxon>
        <taxon>Pseudomonadota</taxon>
        <taxon>Alphaproteobacteria</taxon>
        <taxon>Sphingomonadales</taxon>
        <taxon>Erythrobacteraceae</taxon>
        <taxon>Qipengyuania</taxon>
    </lineage>
</organism>
<feature type="binding site" evidence="3">
    <location>
        <position position="35"/>
    </location>
    <ligand>
        <name>substrate</name>
    </ligand>
</feature>
<evidence type="ECO:0000256" key="2">
    <source>
        <dbReference type="ARBA" id="ARBA00023235"/>
    </source>
</evidence>
<dbReference type="PIRSF" id="PIRSF029775">
    <property type="entry name" value="Isochor_pyr_lyas"/>
    <property type="match status" value="1"/>
</dbReference>
<comment type="caution">
    <text evidence="5">The sequence shown here is derived from an EMBL/GenBank/DDBJ whole genome shotgun (WGS) entry which is preliminary data.</text>
</comment>
<evidence type="ECO:0000313" key="5">
    <source>
        <dbReference type="EMBL" id="KNH01933.1"/>
    </source>
</evidence>
<dbReference type="PANTHER" id="PTHR38041:SF1">
    <property type="entry name" value="CHORISMATE MUTASE"/>
    <property type="match status" value="1"/>
</dbReference>
<sequence length="103" mass="12073">MNDDFKLPENCADMRDVRAGVDATDRELMELLDRRFGYMRAAARIKPDRAIVRDEARKRAVIDNARRHAQDRSLPAEPIAQIWEMLVETSIDYELAEWDRIRA</sequence>
<reference evidence="5" key="1">
    <citation type="submission" date="2015-02" db="EMBL/GenBank/DDBJ databases">
        <authorList>
            <person name="Chooi Y.-H."/>
        </authorList>
    </citation>
    <scope>NUCLEOTIDE SEQUENCE [LARGE SCALE GENOMIC DNA]</scope>
    <source>
        <strain evidence="5">LAMA 915</strain>
    </source>
</reference>
<dbReference type="InterPro" id="IPR051331">
    <property type="entry name" value="Chorismate_mutase-related"/>
</dbReference>
<feature type="binding site" evidence="3">
    <location>
        <position position="46"/>
    </location>
    <ligand>
        <name>substrate</name>
    </ligand>
</feature>
<dbReference type="InterPro" id="IPR008241">
    <property type="entry name" value="Isochorismate_pyruvate-lyase"/>
</dbReference>
<dbReference type="GO" id="GO:0009697">
    <property type="term" value="P:salicylic acid biosynthetic process"/>
    <property type="evidence" value="ECO:0007669"/>
    <property type="project" value="InterPro"/>
</dbReference>
<dbReference type="InterPro" id="IPR036263">
    <property type="entry name" value="Chorismate_II_sf"/>
</dbReference>
<proteinExistence type="predicted"/>
<protein>
    <recommendedName>
        <fullName evidence="1">chorismate mutase</fullName>
        <ecNumber evidence="1">5.4.99.5</ecNumber>
    </recommendedName>
</protein>
<dbReference type="EC" id="5.4.99.5" evidence="1"/>
<evidence type="ECO:0000313" key="6">
    <source>
        <dbReference type="Proteomes" id="UP000037446"/>
    </source>
</evidence>
<dbReference type="AlphaFoldDB" id="A0A0L1KDD5"/>
<dbReference type="Gene3D" id="1.20.59.10">
    <property type="entry name" value="Chorismate mutase"/>
    <property type="match status" value="1"/>
</dbReference>
<name>A0A0L1KDD5_9SPHN</name>
<dbReference type="InterPro" id="IPR002701">
    <property type="entry name" value="CM_II_prokaryot"/>
</dbReference>
<dbReference type="GO" id="GO:0016835">
    <property type="term" value="F:carbon-oxygen lyase activity"/>
    <property type="evidence" value="ECO:0007669"/>
    <property type="project" value="InterPro"/>
</dbReference>
<feature type="domain" description="Chorismate mutase" evidence="4">
    <location>
        <begin position="8"/>
        <end position="98"/>
    </location>
</feature>
<dbReference type="PATRIC" id="fig|1306953.7.peg.136"/>
<evidence type="ECO:0000256" key="3">
    <source>
        <dbReference type="PIRSR" id="PIRSR029775-1"/>
    </source>
</evidence>
<keyword evidence="5" id="KW-0456">Lyase</keyword>
<dbReference type="RefSeq" id="WP_050600626.1">
    <property type="nucleotide sequence ID" value="NZ_JYNE01000025.1"/>
</dbReference>
<accession>A0A0L1KDD5</accession>
<dbReference type="GO" id="GO:0046417">
    <property type="term" value="P:chorismate metabolic process"/>
    <property type="evidence" value="ECO:0007669"/>
    <property type="project" value="InterPro"/>
</dbReference>
<dbReference type="STRING" id="1306953.J121_133"/>
<dbReference type="PROSITE" id="PS51168">
    <property type="entry name" value="CHORISMATE_MUT_2"/>
    <property type="match status" value="1"/>
</dbReference>